<evidence type="ECO:0000256" key="1">
    <source>
        <dbReference type="SAM" id="SignalP"/>
    </source>
</evidence>
<organism evidence="2 3">
    <name type="scientific">Candidatus Faecalibacterium faecipullorum</name>
    <dbReference type="NCBI Taxonomy" id="2838578"/>
    <lineage>
        <taxon>Bacteria</taxon>
        <taxon>Bacillati</taxon>
        <taxon>Bacillota</taxon>
        <taxon>Clostridia</taxon>
        <taxon>Eubacteriales</taxon>
        <taxon>Oscillospiraceae</taxon>
        <taxon>Faecalibacterium</taxon>
    </lineage>
</organism>
<proteinExistence type="predicted"/>
<reference evidence="2" key="1">
    <citation type="journal article" date="2021" name="PeerJ">
        <title>Extensive microbial diversity within the chicken gut microbiome revealed by metagenomics and culture.</title>
        <authorList>
            <person name="Gilroy R."/>
            <person name="Ravi A."/>
            <person name="Getino M."/>
            <person name="Pursley I."/>
            <person name="Horton D.L."/>
            <person name="Alikhan N.F."/>
            <person name="Baker D."/>
            <person name="Gharbi K."/>
            <person name="Hall N."/>
            <person name="Watson M."/>
            <person name="Adriaenssens E.M."/>
            <person name="Foster-Nyarko E."/>
            <person name="Jarju S."/>
            <person name="Secka A."/>
            <person name="Antonio M."/>
            <person name="Oren A."/>
            <person name="Chaudhuri R.R."/>
            <person name="La Ragione R."/>
            <person name="Hildebrand F."/>
            <person name="Pallen M.J."/>
        </authorList>
    </citation>
    <scope>NUCLEOTIDE SEQUENCE</scope>
    <source>
        <strain evidence="2">ChiHjej9B8-13557</strain>
    </source>
</reference>
<sequence>MKLKKTLAWMSAAAAIACAMSGCTQTTIEHQFITDTHTVNEIIGSTVVPDFVPGMEELEEMLADYDIKIITQFPLFVDPTDAKAPTGLEGADPDVTEDEIDSLLEEEKPIFVYQEYNKEDGISGYVDAADECARKLSAALEEYFMEHSEILPEIEGRVLGLDIRIIESENDDADVDYALAWLHWPDWYQ</sequence>
<accession>A0A9D2ME77</accession>
<evidence type="ECO:0000313" key="3">
    <source>
        <dbReference type="Proteomes" id="UP000824211"/>
    </source>
</evidence>
<dbReference type="PROSITE" id="PS51257">
    <property type="entry name" value="PROKAR_LIPOPROTEIN"/>
    <property type="match status" value="1"/>
</dbReference>
<feature type="chain" id="PRO_5038953757" evidence="1">
    <location>
        <begin position="22"/>
        <end position="189"/>
    </location>
</feature>
<reference evidence="2" key="2">
    <citation type="submission" date="2021-04" db="EMBL/GenBank/DDBJ databases">
        <authorList>
            <person name="Gilroy R."/>
        </authorList>
    </citation>
    <scope>NUCLEOTIDE SEQUENCE</scope>
    <source>
        <strain evidence="2">ChiHjej9B8-13557</strain>
    </source>
</reference>
<gene>
    <name evidence="2" type="ORF">H9771_05630</name>
</gene>
<protein>
    <submittedName>
        <fullName evidence="2">Uncharacterized protein</fullName>
    </submittedName>
</protein>
<feature type="signal peptide" evidence="1">
    <location>
        <begin position="1"/>
        <end position="21"/>
    </location>
</feature>
<evidence type="ECO:0000313" key="2">
    <source>
        <dbReference type="EMBL" id="HJB59121.1"/>
    </source>
</evidence>
<name>A0A9D2ME77_9FIRM</name>
<keyword evidence="1" id="KW-0732">Signal</keyword>
<dbReference type="EMBL" id="DWXX01000096">
    <property type="protein sequence ID" value="HJB59121.1"/>
    <property type="molecule type" value="Genomic_DNA"/>
</dbReference>
<dbReference type="AlphaFoldDB" id="A0A9D2ME77"/>
<comment type="caution">
    <text evidence="2">The sequence shown here is derived from an EMBL/GenBank/DDBJ whole genome shotgun (WGS) entry which is preliminary data.</text>
</comment>
<dbReference type="Proteomes" id="UP000824211">
    <property type="component" value="Unassembled WGS sequence"/>
</dbReference>